<name>A0ABP8KB05_9MICO</name>
<protein>
    <recommendedName>
        <fullName evidence="3">DUF4230 domain-containing protein</fullName>
    </recommendedName>
</protein>
<keyword evidence="2" id="KW-1185">Reference proteome</keyword>
<comment type="caution">
    <text evidence="1">The sequence shown here is derived from an EMBL/GenBank/DDBJ whole genome shotgun (WGS) entry which is preliminary data.</text>
</comment>
<gene>
    <name evidence="1" type="ORF">GCM10023168_14200</name>
</gene>
<evidence type="ECO:0000313" key="2">
    <source>
        <dbReference type="Proteomes" id="UP001500945"/>
    </source>
</evidence>
<dbReference type="RefSeq" id="WP_345204017.1">
    <property type="nucleotide sequence ID" value="NZ_BAABGM010000009.1"/>
</dbReference>
<evidence type="ECO:0008006" key="3">
    <source>
        <dbReference type="Google" id="ProtNLM"/>
    </source>
</evidence>
<dbReference type="EMBL" id="BAABGM010000009">
    <property type="protein sequence ID" value="GAA4403045.1"/>
    <property type="molecule type" value="Genomic_DNA"/>
</dbReference>
<accession>A0ABP8KB05</accession>
<evidence type="ECO:0000313" key="1">
    <source>
        <dbReference type="EMBL" id="GAA4403045.1"/>
    </source>
</evidence>
<reference evidence="2" key="1">
    <citation type="journal article" date="2019" name="Int. J. Syst. Evol. Microbiol.">
        <title>The Global Catalogue of Microorganisms (GCM) 10K type strain sequencing project: providing services to taxonomists for standard genome sequencing and annotation.</title>
        <authorList>
            <consortium name="The Broad Institute Genomics Platform"/>
            <consortium name="The Broad Institute Genome Sequencing Center for Infectious Disease"/>
            <person name="Wu L."/>
            <person name="Ma J."/>
        </authorList>
    </citation>
    <scope>NUCLEOTIDE SEQUENCE [LARGE SCALE GENOMIC DNA]</scope>
    <source>
        <strain evidence="2">JCM 17809</strain>
    </source>
</reference>
<organism evidence="1 2">
    <name type="scientific">Fodinibacter luteus</name>
    <dbReference type="NCBI Taxonomy" id="552064"/>
    <lineage>
        <taxon>Bacteria</taxon>
        <taxon>Bacillati</taxon>
        <taxon>Actinomycetota</taxon>
        <taxon>Actinomycetes</taxon>
        <taxon>Micrococcales</taxon>
        <taxon>Intrasporangiaceae</taxon>
        <taxon>Fodinibacter (ex Wang et al. 2009)</taxon>
    </lineage>
</organism>
<sequence>MVQVLLRWSVRLGAVAVAALLAVTGFTVAKDKGLLSPFGIDSEGQDTQVIQAVTRTQEVSLLRLAVEGINQEKQDNADLLGIDIPGTGRVTFVRYSFGAKLGIDGEDVNVTKTGESAYLVSIPEFIVIGYDKPSFETAVEDDGIISWTTPEIDKFEMVNEVFNEAAQQKYLEQHRAELKDQAEVFYSSLITSIDPAAQTTFEFEG</sequence>
<proteinExistence type="predicted"/>
<dbReference type="Proteomes" id="UP001500945">
    <property type="component" value="Unassembled WGS sequence"/>
</dbReference>